<accession>A0A5S9R5F4</accession>
<evidence type="ECO:0000313" key="1">
    <source>
        <dbReference type="EMBL" id="CAA0130174.1"/>
    </source>
</evidence>
<organism evidence="1 2">
    <name type="scientific">Starkeya nomas</name>
    <dbReference type="NCBI Taxonomy" id="2666134"/>
    <lineage>
        <taxon>Bacteria</taxon>
        <taxon>Pseudomonadati</taxon>
        <taxon>Pseudomonadota</taxon>
        <taxon>Alphaproteobacteria</taxon>
        <taxon>Hyphomicrobiales</taxon>
        <taxon>Xanthobacteraceae</taxon>
        <taxon>Starkeya</taxon>
    </lineage>
</organism>
<dbReference type="AlphaFoldDB" id="A0A5S9R5F4"/>
<evidence type="ECO:0000313" key="2">
    <source>
        <dbReference type="Proteomes" id="UP000433050"/>
    </source>
</evidence>
<dbReference type="RefSeq" id="WP_159602546.1">
    <property type="nucleotide sequence ID" value="NZ_CACSAS010000045.1"/>
</dbReference>
<evidence type="ECO:0008006" key="3">
    <source>
        <dbReference type="Google" id="ProtNLM"/>
    </source>
</evidence>
<proteinExistence type="predicted"/>
<protein>
    <recommendedName>
        <fullName evidence="3">ASCH domain-containing protein</fullName>
    </recommendedName>
</protein>
<gene>
    <name evidence="1" type="ORF">STARVERO_04316</name>
</gene>
<keyword evidence="2" id="KW-1185">Reference proteome</keyword>
<reference evidence="1 2" key="1">
    <citation type="submission" date="2019-12" db="EMBL/GenBank/DDBJ databases">
        <authorList>
            <person name="Reyes-Prieto M."/>
        </authorList>
    </citation>
    <scope>NUCLEOTIDE SEQUENCE [LARGE SCALE GENOMIC DNA]</scope>
    <source>
        <strain evidence="1">HF14-78462</strain>
    </source>
</reference>
<name>A0A5S9R5F4_9HYPH</name>
<sequence>MVAYSFKSAFVAEIEALRKRQTIRLPRRRHARPGEDIQLFAGMRTRHCRKIIPDPRCVGVDHVVVDLRPGRLAHLEVNGVALDLRSDAADAFAVADGFGAPPLGYRPVEFFGEWWRRTHNAALFEDLVLVRWLPTGGGSD</sequence>
<dbReference type="EMBL" id="CACSAS010000045">
    <property type="protein sequence ID" value="CAA0130174.1"/>
    <property type="molecule type" value="Genomic_DNA"/>
</dbReference>
<dbReference type="Proteomes" id="UP000433050">
    <property type="component" value="Unassembled WGS sequence"/>
</dbReference>